<feature type="compositionally biased region" description="Low complexity" evidence="2">
    <location>
        <begin position="661"/>
        <end position="670"/>
    </location>
</feature>
<dbReference type="KEGG" id="pmrn:116945444"/>
<dbReference type="PROSITE" id="PS50020">
    <property type="entry name" value="WW_DOMAIN_2"/>
    <property type="match status" value="2"/>
</dbReference>
<dbReference type="SUPFAM" id="SSF50729">
    <property type="entry name" value="PH domain-like"/>
    <property type="match status" value="1"/>
</dbReference>
<feature type="compositionally biased region" description="Basic and acidic residues" evidence="2">
    <location>
        <begin position="298"/>
        <end position="309"/>
    </location>
</feature>
<feature type="compositionally biased region" description="Polar residues" evidence="2">
    <location>
        <begin position="953"/>
        <end position="971"/>
    </location>
</feature>
<feature type="compositionally biased region" description="Polar residues" evidence="2">
    <location>
        <begin position="426"/>
        <end position="448"/>
    </location>
</feature>
<feature type="compositionally biased region" description="Low complexity" evidence="2">
    <location>
        <begin position="619"/>
        <end position="634"/>
    </location>
</feature>
<feature type="compositionally biased region" description="Basic and acidic residues" evidence="2">
    <location>
        <begin position="918"/>
        <end position="936"/>
    </location>
</feature>
<feature type="compositionally biased region" description="Basic and acidic residues" evidence="2">
    <location>
        <begin position="451"/>
        <end position="461"/>
    </location>
</feature>
<feature type="compositionally biased region" description="Low complexity" evidence="2">
    <location>
        <begin position="121"/>
        <end position="134"/>
    </location>
</feature>
<dbReference type="Pfam" id="PF25541">
    <property type="entry name" value="TBCA_PH"/>
    <property type="match status" value="1"/>
</dbReference>
<keyword evidence="1" id="KW-0175">Coiled coil</keyword>
<dbReference type="Pfam" id="PF00169">
    <property type="entry name" value="PH"/>
    <property type="match status" value="1"/>
</dbReference>
<dbReference type="PROSITE" id="PS50003">
    <property type="entry name" value="PH_DOMAIN"/>
    <property type="match status" value="1"/>
</dbReference>
<dbReference type="CDD" id="cd00201">
    <property type="entry name" value="WW"/>
    <property type="match status" value="2"/>
</dbReference>
<organism evidence="5 6">
    <name type="scientific">Petromyzon marinus</name>
    <name type="common">Sea lamprey</name>
    <dbReference type="NCBI Taxonomy" id="7757"/>
    <lineage>
        <taxon>Eukaryota</taxon>
        <taxon>Metazoa</taxon>
        <taxon>Chordata</taxon>
        <taxon>Craniata</taxon>
        <taxon>Vertebrata</taxon>
        <taxon>Cyclostomata</taxon>
        <taxon>Hyperoartia</taxon>
        <taxon>Petromyzontiformes</taxon>
        <taxon>Petromyzontidae</taxon>
        <taxon>Petromyzon</taxon>
    </lineage>
</organism>
<feature type="compositionally biased region" description="Low complexity" evidence="2">
    <location>
        <begin position="475"/>
        <end position="508"/>
    </location>
</feature>
<dbReference type="RefSeq" id="XP_032815647.1">
    <property type="nucleotide sequence ID" value="XM_032959756.1"/>
</dbReference>
<dbReference type="InterPro" id="IPR001202">
    <property type="entry name" value="WW_dom"/>
</dbReference>
<feature type="compositionally biased region" description="Pro residues" evidence="2">
    <location>
        <begin position="1132"/>
        <end position="1141"/>
    </location>
</feature>
<protein>
    <submittedName>
        <fullName evidence="6">Pleckstrin homology domain-containing family A member 7</fullName>
    </submittedName>
</protein>
<evidence type="ECO:0000256" key="1">
    <source>
        <dbReference type="SAM" id="Coils"/>
    </source>
</evidence>
<dbReference type="Proteomes" id="UP001318040">
    <property type="component" value="Chromosome 24"/>
</dbReference>
<feature type="region of interest" description="Disordered" evidence="2">
    <location>
        <begin position="823"/>
        <end position="971"/>
    </location>
</feature>
<dbReference type="Pfam" id="PF00397">
    <property type="entry name" value="WW"/>
    <property type="match status" value="1"/>
</dbReference>
<dbReference type="InterPro" id="IPR011993">
    <property type="entry name" value="PH-like_dom_sf"/>
</dbReference>
<feature type="region of interest" description="Disordered" evidence="2">
    <location>
        <begin position="564"/>
        <end position="606"/>
    </location>
</feature>
<feature type="compositionally biased region" description="Pro residues" evidence="2">
    <location>
        <begin position="1168"/>
        <end position="1189"/>
    </location>
</feature>
<dbReference type="PROSITE" id="PS01159">
    <property type="entry name" value="WW_DOMAIN_1"/>
    <property type="match status" value="2"/>
</dbReference>
<dbReference type="SMART" id="SM00233">
    <property type="entry name" value="PH"/>
    <property type="match status" value="1"/>
</dbReference>
<proteinExistence type="predicted"/>
<sequence>MAGDDFTGRDSLPPGWYYDVTSDGRVYFMHEDTRSTTWLHPRTSEPVSTGHRRRSDLPRGWEEGFTPEGASFFIDHNERVTTFFHPETGHAAEENAGFLLNDTMPYEERGGERPGSLVSDTTNTTLTTTTHTTSTISKKAQPFGKGSAVIARNPKAAVVKYGWLFKQDSAGMKLWKRRWFVLSDLCLFYYKDSKEEQLQGSILLPSYEISPVELPDNVTRKYAFKMSPTGQRAYYYSRDFVMHYQAQQTGRRTYFLAAESQRDADDWMAALGHTALSQPRRNGQGGPNHHAERLRHEEPARNGRGDHHGLGGASGGGAGRGEGPRSPRRAPRSNGGGGAPAAGPGAGGGGGGRREPRLSDSDGGGGGGGDARVMVAQPRHGEGPRAHVWPEVSGTVARGPYPSEGAHPPRGPDPRQPHQPVIVSRPSRSNHSQGSNPARQSGPQTQTMPRLRREVRPDVTDQARPSQPTLPSRLAAGPGAAAPASTAPAYSTRTLPVRGAVGGAPAAAGGRGQRHGANVAARPGDYKYAQDRVLLRSMNDEDKRSSKEGTVWRLYEWQQRQLFRQGVAPPSRSPTEAPTSPGVDRGAGPFAGAAARSSRGVTSPHAPVGRVAVAAGRYSQDDAGPARRAPAGAAYKGPESQDRRSLPGAYSSLPHSVTTYSLSSKPMSAAPSPPTGVHLPDDKEIELRLARLCEEDQSLRSLTAQLQQLQDDKARLEEALETTHRQMQEFRGQPAHQQKILYQQRLLQEDLVQLLAQISLSNSEWERVMQERRGLEREARGLQDAASAQLARLGPAAGAPAAARLQKQLWRMEDVLRGLQYVGSAGQRDGSTRDGAPQPRGGAAVDRGYEPPPPPRNYERYLEEEEERAPPRPPLPRAYSPDDAAAMGEQPPSPSAEGGRPPDVPPLPRETQALRHTSVRELKRQSGERRRDREHGGLTNGDYQYHSEPELSIGTSSDPSSSLYRSTLPGQSQMLSVSSFVTLRRSQTEANVSSQRDRPRSALERLYSGGGGGGRMSAEEQLARMKRNQRTLQRQRKRSLSSASDKRGGGTAAATAAGGGGTLANSRAAAGGTATLPARPHSASFAYVRWSMTLWGPHQIPPRAPFLGSPGAGPLRPARRPGAVAPPACSTAPPPVPPLPPRSSTGTPRSRSFARRGGRRSAGGGTVVPPPGPPPPRPPPAPAVPPAAPPRAESSSTLASSAPRGRDGITEIDVEPDSYEVDLFKELGRPDKVVIPERYMEMEPEEALGPEEMEARRRTVAKIQNLLARSSGHAVPVAVAPGGEAEGPGVSEDQERIISMSHALASEASRRSKAVAAQALRSSVGSGSSVRALLMTSKDEDDFLL</sequence>
<reference evidence="6" key="1">
    <citation type="submission" date="2025-08" db="UniProtKB">
        <authorList>
            <consortium name="RefSeq"/>
        </authorList>
    </citation>
    <scope>IDENTIFICATION</scope>
    <source>
        <tissue evidence="6">Sperm</tissue>
    </source>
</reference>
<dbReference type="PANTHER" id="PTHR12752:SF9">
    <property type="entry name" value="KRAMER, ISOFORM I"/>
    <property type="match status" value="1"/>
</dbReference>
<dbReference type="SMART" id="SM00456">
    <property type="entry name" value="WW"/>
    <property type="match status" value="2"/>
</dbReference>
<dbReference type="CTD" id="144100"/>
<dbReference type="InterPro" id="IPR036020">
    <property type="entry name" value="WW_dom_sf"/>
</dbReference>
<evidence type="ECO:0000313" key="5">
    <source>
        <dbReference type="Proteomes" id="UP001318040"/>
    </source>
</evidence>
<feature type="compositionally biased region" description="Polar residues" evidence="2">
    <location>
        <begin position="984"/>
        <end position="994"/>
    </location>
</feature>
<feature type="region of interest" description="Disordered" evidence="2">
    <location>
        <begin position="298"/>
        <end position="523"/>
    </location>
</feature>
<evidence type="ECO:0000259" key="3">
    <source>
        <dbReference type="PROSITE" id="PS50003"/>
    </source>
</evidence>
<feature type="coiled-coil region" evidence="1">
    <location>
        <begin position="699"/>
        <end position="733"/>
    </location>
</feature>
<feature type="compositionally biased region" description="Low complexity" evidence="2">
    <location>
        <begin position="1142"/>
        <end position="1151"/>
    </location>
</feature>
<dbReference type="Gene3D" id="2.20.70.10">
    <property type="match status" value="2"/>
</dbReference>
<feature type="compositionally biased region" description="Gly residues" evidence="2">
    <location>
        <begin position="334"/>
        <end position="351"/>
    </location>
</feature>
<feature type="domain" description="WW" evidence="4">
    <location>
        <begin position="55"/>
        <end position="88"/>
    </location>
</feature>
<gene>
    <name evidence="6" type="primary">PLEKHA7</name>
</gene>
<feature type="region of interest" description="Disordered" evidence="2">
    <location>
        <begin position="109"/>
        <end position="134"/>
    </location>
</feature>
<feature type="region of interest" description="Disordered" evidence="2">
    <location>
        <begin position="619"/>
        <end position="678"/>
    </location>
</feature>
<accession>A0AAJ7WZM0</accession>
<feature type="region of interest" description="Disordered" evidence="2">
    <location>
        <begin position="1105"/>
        <end position="1217"/>
    </location>
</feature>
<feature type="region of interest" description="Disordered" evidence="2">
    <location>
        <begin position="39"/>
        <end position="61"/>
    </location>
</feature>
<feature type="compositionally biased region" description="Gly residues" evidence="2">
    <location>
        <begin position="310"/>
        <end position="321"/>
    </location>
</feature>
<feature type="compositionally biased region" description="Low complexity" evidence="2">
    <location>
        <begin position="586"/>
        <end position="600"/>
    </location>
</feature>
<dbReference type="PANTHER" id="PTHR12752">
    <property type="entry name" value="PHOSPHOINOSITOL 3-PHOSPHATE-BINDING PROTEIN"/>
    <property type="match status" value="1"/>
</dbReference>
<feature type="domain" description="PH" evidence="3">
    <location>
        <begin position="157"/>
        <end position="276"/>
    </location>
</feature>
<evidence type="ECO:0000256" key="2">
    <source>
        <dbReference type="SAM" id="MobiDB-lite"/>
    </source>
</evidence>
<dbReference type="SUPFAM" id="SSF51045">
    <property type="entry name" value="WW domain"/>
    <property type="match status" value="2"/>
</dbReference>
<name>A0AAJ7WZM0_PETMA</name>
<dbReference type="Gene3D" id="2.30.29.30">
    <property type="entry name" value="Pleckstrin-homology domain (PH domain)/Phosphotyrosine-binding domain (PTB)"/>
    <property type="match status" value="1"/>
</dbReference>
<dbReference type="InterPro" id="IPR057971">
    <property type="entry name" value="PKHA4-7_TBCA"/>
</dbReference>
<feature type="compositionally biased region" description="Low complexity" evidence="2">
    <location>
        <begin position="1112"/>
        <end position="1131"/>
    </location>
</feature>
<feature type="compositionally biased region" description="Basic residues" evidence="2">
    <location>
        <begin position="1024"/>
        <end position="1039"/>
    </location>
</feature>
<evidence type="ECO:0000313" key="6">
    <source>
        <dbReference type="RefSeq" id="XP_032815647.1"/>
    </source>
</evidence>
<feature type="region of interest" description="Disordered" evidence="2">
    <location>
        <begin position="984"/>
        <end position="1062"/>
    </location>
</feature>
<evidence type="ECO:0000259" key="4">
    <source>
        <dbReference type="PROSITE" id="PS50020"/>
    </source>
</evidence>
<dbReference type="InterPro" id="IPR001849">
    <property type="entry name" value="PH_domain"/>
</dbReference>
<keyword evidence="5" id="KW-1185">Reference proteome</keyword>
<feature type="domain" description="WW" evidence="4">
    <location>
        <begin position="10"/>
        <end position="43"/>
    </location>
</feature>